<dbReference type="GO" id="GO:0030864">
    <property type="term" value="C:cortical actin cytoskeleton"/>
    <property type="evidence" value="ECO:0007669"/>
    <property type="project" value="TreeGrafter"/>
</dbReference>
<gene>
    <name evidence="3" type="ORF">GH714_042096</name>
</gene>
<dbReference type="Proteomes" id="UP000467840">
    <property type="component" value="Chromosome 15"/>
</dbReference>
<dbReference type="GO" id="GO:0051015">
    <property type="term" value="F:actin filament binding"/>
    <property type="evidence" value="ECO:0007669"/>
    <property type="project" value="TreeGrafter"/>
</dbReference>
<evidence type="ECO:0000256" key="1">
    <source>
        <dbReference type="ARBA" id="ARBA00022574"/>
    </source>
</evidence>
<comment type="caution">
    <text evidence="3">The sequence shown here is derived from an EMBL/GenBank/DDBJ whole genome shotgun (WGS) entry which is preliminary data.</text>
</comment>
<dbReference type="InterPro" id="IPR015943">
    <property type="entry name" value="WD40/YVTN_repeat-like_dom_sf"/>
</dbReference>
<dbReference type="SUPFAM" id="SSF50978">
    <property type="entry name" value="WD40 repeat-like"/>
    <property type="match status" value="1"/>
</dbReference>
<evidence type="ECO:0000313" key="3">
    <source>
        <dbReference type="EMBL" id="KAF2316755.1"/>
    </source>
</evidence>
<evidence type="ECO:0000313" key="4">
    <source>
        <dbReference type="Proteomes" id="UP000467840"/>
    </source>
</evidence>
<dbReference type="AlphaFoldDB" id="A0A6A6MW24"/>
<keyword evidence="1" id="KW-0853">WD repeat</keyword>
<name>A0A6A6MW24_HEVBR</name>
<evidence type="ECO:0000256" key="2">
    <source>
        <dbReference type="ARBA" id="ARBA00022737"/>
    </source>
</evidence>
<protein>
    <recommendedName>
        <fullName evidence="5">Anaphase-promoting complex subunit 4 WD40 domain-containing protein</fullName>
    </recommendedName>
</protein>
<organism evidence="3 4">
    <name type="scientific">Hevea brasiliensis</name>
    <name type="common">Para rubber tree</name>
    <name type="synonym">Siphonia brasiliensis</name>
    <dbReference type="NCBI Taxonomy" id="3981"/>
    <lineage>
        <taxon>Eukaryota</taxon>
        <taxon>Viridiplantae</taxon>
        <taxon>Streptophyta</taxon>
        <taxon>Embryophyta</taxon>
        <taxon>Tracheophyta</taxon>
        <taxon>Spermatophyta</taxon>
        <taxon>Magnoliopsida</taxon>
        <taxon>eudicotyledons</taxon>
        <taxon>Gunneridae</taxon>
        <taxon>Pentapetalae</taxon>
        <taxon>rosids</taxon>
        <taxon>fabids</taxon>
        <taxon>Malpighiales</taxon>
        <taxon>Euphorbiaceae</taxon>
        <taxon>Crotonoideae</taxon>
        <taxon>Micrandreae</taxon>
        <taxon>Hevea</taxon>
    </lineage>
</organism>
<evidence type="ECO:0008006" key="5">
    <source>
        <dbReference type="Google" id="ProtNLM"/>
    </source>
</evidence>
<keyword evidence="2" id="KW-0677">Repeat</keyword>
<dbReference type="InterPro" id="IPR036322">
    <property type="entry name" value="WD40_repeat_dom_sf"/>
</dbReference>
<accession>A0A6A6MW24</accession>
<dbReference type="GO" id="GO:0030042">
    <property type="term" value="P:actin filament depolymerization"/>
    <property type="evidence" value="ECO:0007669"/>
    <property type="project" value="TreeGrafter"/>
</dbReference>
<reference evidence="3 4" key="1">
    <citation type="journal article" date="2020" name="Mol. Plant">
        <title>The Chromosome-Based Rubber Tree Genome Provides New Insights into Spurge Genome Evolution and Rubber Biosynthesis.</title>
        <authorList>
            <person name="Liu J."/>
            <person name="Shi C."/>
            <person name="Shi C.C."/>
            <person name="Li W."/>
            <person name="Zhang Q.J."/>
            <person name="Zhang Y."/>
            <person name="Li K."/>
            <person name="Lu H.F."/>
            <person name="Shi C."/>
            <person name="Zhu S.T."/>
            <person name="Xiao Z.Y."/>
            <person name="Nan H."/>
            <person name="Yue Y."/>
            <person name="Zhu X.G."/>
            <person name="Wu Y."/>
            <person name="Hong X.N."/>
            <person name="Fan G.Y."/>
            <person name="Tong Y."/>
            <person name="Zhang D."/>
            <person name="Mao C.L."/>
            <person name="Liu Y.L."/>
            <person name="Hao S.J."/>
            <person name="Liu W.Q."/>
            <person name="Lv M.Q."/>
            <person name="Zhang H.B."/>
            <person name="Liu Y."/>
            <person name="Hu-Tang G.R."/>
            <person name="Wang J.P."/>
            <person name="Wang J.H."/>
            <person name="Sun Y.H."/>
            <person name="Ni S.B."/>
            <person name="Chen W.B."/>
            <person name="Zhang X.C."/>
            <person name="Jiao Y.N."/>
            <person name="Eichler E.E."/>
            <person name="Li G.H."/>
            <person name="Liu X."/>
            <person name="Gao L.Z."/>
        </authorList>
    </citation>
    <scope>NUCLEOTIDE SEQUENCE [LARGE SCALE GENOMIC DNA]</scope>
    <source>
        <strain evidence="4">cv. GT1</strain>
        <tissue evidence="3">Leaf</tissue>
    </source>
</reference>
<keyword evidence="4" id="KW-1185">Reference proteome</keyword>
<dbReference type="EMBL" id="JAAGAX010000005">
    <property type="protein sequence ID" value="KAF2316755.1"/>
    <property type="molecule type" value="Genomic_DNA"/>
</dbReference>
<dbReference type="Gene3D" id="2.130.10.10">
    <property type="entry name" value="YVTN repeat-like/Quinoprotein amine dehydrogenase"/>
    <property type="match status" value="1"/>
</dbReference>
<dbReference type="PANTHER" id="PTHR19856">
    <property type="entry name" value="WD-REPEATCONTAINING PROTEIN WDR1"/>
    <property type="match status" value="1"/>
</dbReference>
<dbReference type="PANTHER" id="PTHR19856:SF5">
    <property type="entry name" value="ACTIN-INTERACTING PROTEIN 1-1"/>
    <property type="match status" value="1"/>
</dbReference>
<proteinExistence type="predicted"/>
<sequence>MFSMFHKIQVLTVSADKTAKIWEISENGCGNVIKTLAFPASGGVDDMLVGCHWQNHHLVIVSLGGTIHLFSASDLDKAPVQRVPLNGDECGAAEQVDTGSQPKDLSLAIDSPGLVLVSTDSGVALLKGLKVVSNINLGFT</sequence>